<dbReference type="InterPro" id="IPR029063">
    <property type="entry name" value="SAM-dependent_MTases_sf"/>
</dbReference>
<dbReference type="Gene3D" id="3.40.50.150">
    <property type="entry name" value="Vaccinia Virus protein VP39"/>
    <property type="match status" value="1"/>
</dbReference>
<organism evidence="1 2">
    <name type="scientific">Rhynchophorus ferrugineus</name>
    <name type="common">Red palm weevil</name>
    <name type="synonym">Curculio ferrugineus</name>
    <dbReference type="NCBI Taxonomy" id="354439"/>
    <lineage>
        <taxon>Eukaryota</taxon>
        <taxon>Metazoa</taxon>
        <taxon>Ecdysozoa</taxon>
        <taxon>Arthropoda</taxon>
        <taxon>Hexapoda</taxon>
        <taxon>Insecta</taxon>
        <taxon>Pterygota</taxon>
        <taxon>Neoptera</taxon>
        <taxon>Endopterygota</taxon>
        <taxon>Coleoptera</taxon>
        <taxon>Polyphaga</taxon>
        <taxon>Cucujiformia</taxon>
        <taxon>Curculionidae</taxon>
        <taxon>Dryophthorinae</taxon>
        <taxon>Rhynchophorus</taxon>
    </lineage>
</organism>
<evidence type="ECO:0000313" key="2">
    <source>
        <dbReference type="Proteomes" id="UP000625711"/>
    </source>
</evidence>
<gene>
    <name evidence="1" type="ORF">GWI33_015579</name>
</gene>
<dbReference type="GO" id="GO:0032991">
    <property type="term" value="C:protein-containing complex"/>
    <property type="evidence" value="ECO:0007669"/>
    <property type="project" value="TreeGrafter"/>
</dbReference>
<dbReference type="Pfam" id="PF10294">
    <property type="entry name" value="Methyltransf_16"/>
    <property type="match status" value="1"/>
</dbReference>
<sequence>MSAYYFTRQFDINALDITLKLEQKYEELGAGVGCVGLTAACLGANVILTDLPEIIPLLERNVLLNIEYVKNNKGKTDVIPLPWGTNVLKEKPDIILLADCIYYIQSIEPLICTLRNACKEGTQIFISQEIRESEKQQECWRYFLESINKYFKIKNIPLEEQDEEFRSSDIVIMQLSIS</sequence>
<dbReference type="EMBL" id="JAACXV010013944">
    <property type="protein sequence ID" value="KAF7271548.1"/>
    <property type="molecule type" value="Genomic_DNA"/>
</dbReference>
<dbReference type="OrthoDB" id="413520at2759"/>
<dbReference type="InterPro" id="IPR019410">
    <property type="entry name" value="Methyltransf_16"/>
</dbReference>
<accession>A0A834I2Q2</accession>
<proteinExistence type="predicted"/>
<comment type="caution">
    <text evidence="1">The sequence shown here is derived from an EMBL/GenBank/DDBJ whole genome shotgun (WGS) entry which is preliminary data.</text>
</comment>
<evidence type="ECO:0000313" key="1">
    <source>
        <dbReference type="EMBL" id="KAF7271548.1"/>
    </source>
</evidence>
<dbReference type="PANTHER" id="PTHR14614:SF44">
    <property type="entry name" value="PROTEIN N-LYSINE METHYLTRANSFERASE METTL21D"/>
    <property type="match status" value="1"/>
</dbReference>
<name>A0A834I2Q2_RHYFE</name>
<dbReference type="SUPFAM" id="SSF53335">
    <property type="entry name" value="S-adenosyl-L-methionine-dependent methyltransferases"/>
    <property type="match status" value="1"/>
</dbReference>
<keyword evidence="2" id="KW-1185">Reference proteome</keyword>
<dbReference type="GO" id="GO:0005829">
    <property type="term" value="C:cytosol"/>
    <property type="evidence" value="ECO:0007669"/>
    <property type="project" value="TreeGrafter"/>
</dbReference>
<protein>
    <submittedName>
        <fullName evidence="1">Uncharacterized protein</fullName>
    </submittedName>
</protein>
<reference evidence="1" key="1">
    <citation type="submission" date="2020-08" db="EMBL/GenBank/DDBJ databases">
        <title>Genome sequencing and assembly of the red palm weevil Rhynchophorus ferrugineus.</title>
        <authorList>
            <person name="Dias G.B."/>
            <person name="Bergman C.M."/>
            <person name="Manee M."/>
        </authorList>
    </citation>
    <scope>NUCLEOTIDE SEQUENCE</scope>
    <source>
        <strain evidence="1">AA-2017</strain>
        <tissue evidence="1">Whole larva</tissue>
    </source>
</reference>
<dbReference type="PANTHER" id="PTHR14614">
    <property type="entry name" value="HEPATOCELLULAR CARCINOMA-ASSOCIATED ANTIGEN"/>
    <property type="match status" value="1"/>
</dbReference>
<dbReference type="Proteomes" id="UP000625711">
    <property type="component" value="Unassembled WGS sequence"/>
</dbReference>
<dbReference type="AlphaFoldDB" id="A0A834I2Q2"/>